<keyword evidence="2" id="KW-1185">Reference proteome</keyword>
<gene>
    <name evidence="1" type="ORF">ANANG_G00303350</name>
</gene>
<dbReference type="EMBL" id="JAFIRN010000018">
    <property type="protein sequence ID" value="KAG5831401.1"/>
    <property type="molecule type" value="Genomic_DNA"/>
</dbReference>
<dbReference type="Proteomes" id="UP001044222">
    <property type="component" value="Chromosome 18"/>
</dbReference>
<sequence length="101" mass="11091">MGSSLSISTALQANLFVQQLEGDAASLFLQRSCMSVPITSKSSLNSSECRLMHMSPERSETCSGHPPLLFTLQSTSCAVHHWFQRTARLFGADRLCESDQP</sequence>
<dbReference type="AlphaFoldDB" id="A0A9D3RI47"/>
<protein>
    <submittedName>
        <fullName evidence="1">Uncharacterized protein</fullName>
    </submittedName>
</protein>
<evidence type="ECO:0000313" key="2">
    <source>
        <dbReference type="Proteomes" id="UP001044222"/>
    </source>
</evidence>
<comment type="caution">
    <text evidence="1">The sequence shown here is derived from an EMBL/GenBank/DDBJ whole genome shotgun (WGS) entry which is preliminary data.</text>
</comment>
<name>A0A9D3RI47_ANGAN</name>
<organism evidence="1 2">
    <name type="scientific">Anguilla anguilla</name>
    <name type="common">European freshwater eel</name>
    <name type="synonym">Muraena anguilla</name>
    <dbReference type="NCBI Taxonomy" id="7936"/>
    <lineage>
        <taxon>Eukaryota</taxon>
        <taxon>Metazoa</taxon>
        <taxon>Chordata</taxon>
        <taxon>Craniata</taxon>
        <taxon>Vertebrata</taxon>
        <taxon>Euteleostomi</taxon>
        <taxon>Actinopterygii</taxon>
        <taxon>Neopterygii</taxon>
        <taxon>Teleostei</taxon>
        <taxon>Anguilliformes</taxon>
        <taxon>Anguillidae</taxon>
        <taxon>Anguilla</taxon>
    </lineage>
</organism>
<reference evidence="1" key="1">
    <citation type="submission" date="2021-01" db="EMBL/GenBank/DDBJ databases">
        <title>A chromosome-scale assembly of European eel, Anguilla anguilla.</title>
        <authorList>
            <person name="Henkel C."/>
            <person name="Jong-Raadsen S.A."/>
            <person name="Dufour S."/>
            <person name="Weltzien F.-A."/>
            <person name="Palstra A.P."/>
            <person name="Pelster B."/>
            <person name="Spaink H.P."/>
            <person name="Van Den Thillart G.E."/>
            <person name="Jansen H."/>
            <person name="Zahm M."/>
            <person name="Klopp C."/>
            <person name="Cedric C."/>
            <person name="Louis A."/>
            <person name="Berthelot C."/>
            <person name="Parey E."/>
            <person name="Roest Crollius H."/>
            <person name="Montfort J."/>
            <person name="Robinson-Rechavi M."/>
            <person name="Bucao C."/>
            <person name="Bouchez O."/>
            <person name="Gislard M."/>
            <person name="Lluch J."/>
            <person name="Milhes M."/>
            <person name="Lampietro C."/>
            <person name="Lopez Roques C."/>
            <person name="Donnadieu C."/>
            <person name="Braasch I."/>
            <person name="Desvignes T."/>
            <person name="Postlethwait J."/>
            <person name="Bobe J."/>
            <person name="Guiguen Y."/>
            <person name="Dirks R."/>
        </authorList>
    </citation>
    <scope>NUCLEOTIDE SEQUENCE</scope>
    <source>
        <strain evidence="1">Tag_6206</strain>
        <tissue evidence="1">Liver</tissue>
    </source>
</reference>
<accession>A0A9D3RI47</accession>
<proteinExistence type="predicted"/>
<evidence type="ECO:0000313" key="1">
    <source>
        <dbReference type="EMBL" id="KAG5831401.1"/>
    </source>
</evidence>